<accession>A0A451BGT0</accession>
<gene>
    <name evidence="1" type="ORF">BECKMB1821G_GA0114241_11404</name>
    <name evidence="3" type="ORF">BECKMB1821H_GA0114242_11502</name>
    <name evidence="2" type="ORF">BECKMB1821I_GA0114274_11552</name>
</gene>
<dbReference type="EMBL" id="CAADFQ010000155">
    <property type="protein sequence ID" value="VFK35866.1"/>
    <property type="molecule type" value="Genomic_DNA"/>
</dbReference>
<protein>
    <submittedName>
        <fullName evidence="3">Uncharacterized protein</fullName>
    </submittedName>
</protein>
<evidence type="ECO:0000313" key="1">
    <source>
        <dbReference type="EMBL" id="VFK33156.1"/>
    </source>
</evidence>
<dbReference type="EMBL" id="CAADGH010000150">
    <property type="protein sequence ID" value="VFK77504.1"/>
    <property type="molecule type" value="Genomic_DNA"/>
</dbReference>
<evidence type="ECO:0000313" key="2">
    <source>
        <dbReference type="EMBL" id="VFK35866.1"/>
    </source>
</evidence>
<name>A0A451BGT0_9GAMM</name>
<sequence>MPTPADTQGKAGLKADRALNAKNETLNALVDDMKRPRLQLSQQSPPENRKTNILVIFQIDTALKRHFTFA</sequence>
<proteinExistence type="predicted"/>
<dbReference type="EMBL" id="CAADFO010000140">
    <property type="protein sequence ID" value="VFK33156.1"/>
    <property type="molecule type" value="Genomic_DNA"/>
</dbReference>
<evidence type="ECO:0000313" key="3">
    <source>
        <dbReference type="EMBL" id="VFK77504.1"/>
    </source>
</evidence>
<organism evidence="3">
    <name type="scientific">Candidatus Kentrum sp. MB</name>
    <dbReference type="NCBI Taxonomy" id="2138164"/>
    <lineage>
        <taxon>Bacteria</taxon>
        <taxon>Pseudomonadati</taxon>
        <taxon>Pseudomonadota</taxon>
        <taxon>Gammaproteobacteria</taxon>
        <taxon>Candidatus Kentrum</taxon>
    </lineage>
</organism>
<dbReference type="AlphaFoldDB" id="A0A451BGT0"/>
<reference evidence="3" key="1">
    <citation type="submission" date="2019-02" db="EMBL/GenBank/DDBJ databases">
        <authorList>
            <person name="Gruber-Vodicka R. H."/>
            <person name="Seah K. B. B."/>
        </authorList>
    </citation>
    <scope>NUCLEOTIDE SEQUENCE</scope>
    <source>
        <strain evidence="1">BECK_BZ197</strain>
        <strain evidence="3">BECK_BZ198</strain>
        <strain evidence="2">BECK_BZ199</strain>
    </source>
</reference>